<protein>
    <submittedName>
        <fullName evidence="1">Uncharacterized protein</fullName>
    </submittedName>
</protein>
<evidence type="ECO:0000313" key="1">
    <source>
        <dbReference type="EMBL" id="NLR94729.1"/>
    </source>
</evidence>
<dbReference type="InterPro" id="IPR013783">
    <property type="entry name" value="Ig-like_fold"/>
</dbReference>
<keyword evidence="2" id="KW-1185">Reference proteome</keyword>
<sequence>MKNLSIIILSIFTITFFSCGNNDNNETPNNGPSISIDNQSDILEVYPLQPIQLDVLAKTNNGRPISDIQTNADGNCIQQQDTTLNANEGYLNYNQPAPYSKGDYTITFTAYTDDGKTSNISQKIKVIEAPFIIDIDDSNVPTSAAENSTFTLTGTIKSVLPFNGTSTSINVSGQTGIQFSTSVLEGAFDAVVDNNTSALPHSNRIGFEVTDHSLEQDSNGYYTYNFSTTYTVSTPGDNSELPQDKFTINIIYNFFDSTIGCTSDSEPMFGTWSKTVNIQ</sequence>
<organism evidence="1 2">
    <name type="scientific">Flammeovirga agarivorans</name>
    <dbReference type="NCBI Taxonomy" id="2726742"/>
    <lineage>
        <taxon>Bacteria</taxon>
        <taxon>Pseudomonadati</taxon>
        <taxon>Bacteroidota</taxon>
        <taxon>Cytophagia</taxon>
        <taxon>Cytophagales</taxon>
        <taxon>Flammeovirgaceae</taxon>
        <taxon>Flammeovirga</taxon>
    </lineage>
</organism>
<dbReference type="RefSeq" id="WP_168885437.1">
    <property type="nucleotide sequence ID" value="NZ_JABAIL010000014.1"/>
</dbReference>
<dbReference type="Gene3D" id="2.60.40.10">
    <property type="entry name" value="Immunoglobulins"/>
    <property type="match status" value="1"/>
</dbReference>
<dbReference type="Proteomes" id="UP000585050">
    <property type="component" value="Unassembled WGS sequence"/>
</dbReference>
<gene>
    <name evidence="1" type="ORF">HGP29_26220</name>
</gene>
<reference evidence="1 2" key="1">
    <citation type="submission" date="2020-04" db="EMBL/GenBank/DDBJ databases">
        <title>Flammeovirga sp. SR4, a novel species isolated from seawater.</title>
        <authorList>
            <person name="Wang X."/>
        </authorList>
    </citation>
    <scope>NUCLEOTIDE SEQUENCE [LARGE SCALE GENOMIC DNA]</scope>
    <source>
        <strain evidence="1 2">SR4</strain>
    </source>
</reference>
<comment type="caution">
    <text evidence="1">The sequence shown here is derived from an EMBL/GenBank/DDBJ whole genome shotgun (WGS) entry which is preliminary data.</text>
</comment>
<dbReference type="EMBL" id="JABAIL010000014">
    <property type="protein sequence ID" value="NLR94729.1"/>
    <property type="molecule type" value="Genomic_DNA"/>
</dbReference>
<evidence type="ECO:0000313" key="2">
    <source>
        <dbReference type="Proteomes" id="UP000585050"/>
    </source>
</evidence>
<dbReference type="AlphaFoldDB" id="A0A7X8XZ10"/>
<proteinExistence type="predicted"/>
<accession>A0A7X8XZ10</accession>
<dbReference type="PROSITE" id="PS51257">
    <property type="entry name" value="PROKAR_LIPOPROTEIN"/>
    <property type="match status" value="1"/>
</dbReference>
<name>A0A7X8XZ10_9BACT</name>